<proteinExistence type="predicted"/>
<dbReference type="EMBL" id="AP035768">
    <property type="protein sequence ID" value="BFO16616.1"/>
    <property type="molecule type" value="Genomic_DNA"/>
</dbReference>
<name>A0AAT9HGR6_9ACTN</name>
<evidence type="ECO:0008006" key="2">
    <source>
        <dbReference type="Google" id="ProtNLM"/>
    </source>
</evidence>
<accession>A0AAT9HGR6</accession>
<gene>
    <name evidence="1" type="ORF">SHKM778_30040</name>
</gene>
<sequence>MVEVPNKAFGPAERVWPAKPASWREIEEWAGLELPREYKEFVDGYGDAVVFRHLFIAHPEGVDPLLKVMQEERQTFLADVEGVFDKAPGESSGLGRFLPWAYHDFNGDICLLVPPSADEPEWTVAIAFRQCPEVQIFPGGVVQFLRALSRREFPRGWPQVGFGWRSVEGSPLT</sequence>
<reference evidence="1" key="2">
    <citation type="submission" date="2024-07" db="EMBL/GenBank/DDBJ databases">
        <title>Streptomyces haneummycinica sp. nov., a new antibiotic-producing actinobacterium isolated from marine sediment.</title>
        <authorList>
            <person name="Uemura M."/>
            <person name="Hamada M."/>
            <person name="Hirano S."/>
            <person name="Kobayashi K."/>
            <person name="Ohshiro T."/>
            <person name="Kobayashi T."/>
            <person name="Terahara T."/>
        </authorList>
    </citation>
    <scope>NUCLEOTIDE SEQUENCE</scope>
    <source>
        <strain evidence="1">KM77-8</strain>
    </source>
</reference>
<protein>
    <recommendedName>
        <fullName evidence="2">SMI1/KNR4 family protein</fullName>
    </recommendedName>
</protein>
<dbReference type="InterPro" id="IPR037883">
    <property type="entry name" value="Knr4/Smi1-like_sf"/>
</dbReference>
<dbReference type="SUPFAM" id="SSF160631">
    <property type="entry name" value="SMI1/KNR4-like"/>
    <property type="match status" value="1"/>
</dbReference>
<evidence type="ECO:0000313" key="1">
    <source>
        <dbReference type="EMBL" id="BFO16616.1"/>
    </source>
</evidence>
<dbReference type="AlphaFoldDB" id="A0AAT9HGR6"/>
<reference evidence="1" key="1">
    <citation type="submission" date="2024-06" db="EMBL/GenBank/DDBJ databases">
        <authorList>
            <consortium name="consrtm"/>
            <person name="Uemura M."/>
            <person name="Terahara T."/>
        </authorList>
    </citation>
    <scope>NUCLEOTIDE SEQUENCE</scope>
    <source>
        <strain evidence="1">KM77-8</strain>
    </source>
</reference>
<organism evidence="1">
    <name type="scientific">Streptomyces haneummycinicus</name>
    <dbReference type="NCBI Taxonomy" id="3074435"/>
    <lineage>
        <taxon>Bacteria</taxon>
        <taxon>Bacillati</taxon>
        <taxon>Actinomycetota</taxon>
        <taxon>Actinomycetes</taxon>
        <taxon>Kitasatosporales</taxon>
        <taxon>Streptomycetaceae</taxon>
        <taxon>Streptomyces</taxon>
    </lineage>
</organism>